<dbReference type="STRING" id="1461693.ATO10_06691"/>
<dbReference type="InterPro" id="IPR050396">
    <property type="entry name" value="Glycosyltr_51/Transpeptidase"/>
</dbReference>
<dbReference type="Gene3D" id="1.10.3810.10">
    <property type="entry name" value="Biosynthetic peptidoglycan transglycosylase-like"/>
    <property type="match status" value="1"/>
</dbReference>
<comment type="similarity">
    <text evidence="3">In the N-terminal section; belongs to the glycosyltransferase 51 family.</text>
</comment>
<dbReference type="GO" id="GO:0008955">
    <property type="term" value="F:peptidoglycan glycosyltransferase activity"/>
    <property type="evidence" value="ECO:0007669"/>
    <property type="project" value="UniProtKB-EC"/>
</dbReference>
<dbReference type="UniPathway" id="UPA00219"/>
<keyword evidence="6" id="KW-0328">Glycosyltransferase</keyword>
<evidence type="ECO:0000256" key="4">
    <source>
        <dbReference type="ARBA" id="ARBA00022645"/>
    </source>
</evidence>
<dbReference type="AlphaFoldDB" id="A0A058ZLV6"/>
<dbReference type="eggNOG" id="COG4953">
    <property type="taxonomic scope" value="Bacteria"/>
</dbReference>
<evidence type="ECO:0000256" key="7">
    <source>
        <dbReference type="ARBA" id="ARBA00022679"/>
    </source>
</evidence>
<evidence type="ECO:0000256" key="6">
    <source>
        <dbReference type="ARBA" id="ARBA00022676"/>
    </source>
</evidence>
<dbReference type="GO" id="GO:0006508">
    <property type="term" value="P:proteolysis"/>
    <property type="evidence" value="ECO:0007669"/>
    <property type="project" value="UniProtKB-KW"/>
</dbReference>
<dbReference type="GO" id="GO:0004180">
    <property type="term" value="F:carboxypeptidase activity"/>
    <property type="evidence" value="ECO:0007669"/>
    <property type="project" value="UniProtKB-KW"/>
</dbReference>
<evidence type="ECO:0000256" key="8">
    <source>
        <dbReference type="ARBA" id="ARBA00022801"/>
    </source>
</evidence>
<feature type="domain" description="Penicillin-binding C-terminal" evidence="14">
    <location>
        <begin position="594"/>
        <end position="669"/>
    </location>
</feature>
<dbReference type="PATRIC" id="fig|1461693.3.peg.1358"/>
<dbReference type="InterPro" id="IPR036950">
    <property type="entry name" value="PBP_transglycosylase"/>
</dbReference>
<dbReference type="InterPro" id="IPR011815">
    <property type="entry name" value="PBP_1c"/>
</dbReference>
<evidence type="ECO:0000256" key="10">
    <source>
        <dbReference type="ARBA" id="ARBA00044770"/>
    </source>
</evidence>
<keyword evidence="8" id="KW-0378">Hydrolase</keyword>
<dbReference type="SUPFAM" id="SSF56601">
    <property type="entry name" value="beta-lactamase/transpeptidase-like"/>
    <property type="match status" value="1"/>
</dbReference>
<dbReference type="GO" id="GO:0030288">
    <property type="term" value="C:outer membrane-bounded periplasmic space"/>
    <property type="evidence" value="ECO:0007669"/>
    <property type="project" value="TreeGrafter"/>
</dbReference>
<evidence type="ECO:0000256" key="9">
    <source>
        <dbReference type="ARBA" id="ARBA00023268"/>
    </source>
</evidence>
<keyword evidence="4" id="KW-0121">Carboxypeptidase</keyword>
<comment type="similarity">
    <text evidence="2">In the C-terminal section; belongs to the transpeptidase family.</text>
</comment>
<evidence type="ECO:0000256" key="3">
    <source>
        <dbReference type="ARBA" id="ARBA00007739"/>
    </source>
</evidence>
<dbReference type="InterPro" id="IPR001460">
    <property type="entry name" value="PCN-bd_Tpept"/>
</dbReference>
<dbReference type="InterPro" id="IPR009647">
    <property type="entry name" value="PBP_C"/>
</dbReference>
<evidence type="ECO:0000256" key="11">
    <source>
        <dbReference type="ARBA" id="ARBA00049902"/>
    </source>
</evidence>
<accession>A0A058ZLV6</accession>
<evidence type="ECO:0000259" key="14">
    <source>
        <dbReference type="Pfam" id="PF06832"/>
    </source>
</evidence>
<dbReference type="EMBL" id="AQQY01000003">
    <property type="protein sequence ID" value="KCV82609.1"/>
    <property type="molecule type" value="Genomic_DNA"/>
</dbReference>
<dbReference type="RefSeq" id="WP_035249657.1">
    <property type="nucleotide sequence ID" value="NZ_AQQY01000003.1"/>
</dbReference>
<gene>
    <name evidence="15" type="ORF">ATO10_06691</name>
</gene>
<dbReference type="NCBIfam" id="TIGR02073">
    <property type="entry name" value="PBP_1c"/>
    <property type="match status" value="1"/>
</dbReference>
<evidence type="ECO:0000256" key="2">
    <source>
        <dbReference type="ARBA" id="ARBA00007090"/>
    </source>
</evidence>
<dbReference type="PANTHER" id="PTHR32282">
    <property type="entry name" value="BINDING PROTEIN TRANSPEPTIDASE, PUTATIVE-RELATED"/>
    <property type="match status" value="1"/>
</dbReference>
<sequence length="674" mass="72255">MRRYGLIALVALLLVTAAGRDQFDRWVARTALPPLVAETSIEVLDRHGKLLRAYTVADGRWRLNVGLDGVDPAYLDMLIAYEDKRFYSHAGVDPRAVARAVWQALRHGRVVSGGSTLTMQVARLLEDGPTGQWRGKVRQLRVAFALEQRLSKAQILTLYLNRAPFGGNIEGVRAASYAWLGKPPKRLTSAQAALLVALPQSPERRRPDRHPQAANTARDRVLKRLAKSGVLETDLARLEPVTPIRRAFPSDAPHLADRAVLQAPLTDVHHLTLDADLQRALQRVAAQAVQDHDHLSAAIIVADHRSGEVLASVGSAGFSDASRLGFVDMTTALRSPGSTLKPLVYGLAFDDGLAHPETILSDRPSTFGTYTPSNFDGQYRGDITAQRALQLSLNIPVVALTQELGPARLISHMRRAGIEPQLPGDAPAGLAISLGGLGVTLEGLTRLYAAIGNGGRSVPLHWRMGQVPAPLGAPVMGPVAAWYLADILNDTPTPESVQGGRVAFKTGTSYGHRDAWAVGFDGAHVVAVWMGRADGTPVPGAFGGDLAAPVMFQAFAMLEPASLPNPPKNALTVTHAQLPQPLKRFVPREALFAAPSGPKLAFPPDGAALERSDFGVLLKLREGQPPFTVLANGAPILTGLREHHTILPLTMPGFVNLSVIDAQGRAAKAAIELR</sequence>
<dbReference type="OrthoDB" id="9766909at2"/>
<proteinExistence type="inferred from homology"/>
<keyword evidence="9" id="KW-0511">Multifunctional enzyme</keyword>
<comment type="pathway">
    <text evidence="1">Cell wall biogenesis; peptidoglycan biosynthesis.</text>
</comment>
<dbReference type="Pfam" id="PF00912">
    <property type="entry name" value="Transgly"/>
    <property type="match status" value="1"/>
</dbReference>
<evidence type="ECO:0000259" key="12">
    <source>
        <dbReference type="Pfam" id="PF00905"/>
    </source>
</evidence>
<feature type="domain" description="Penicillin-binding protein transpeptidase" evidence="12">
    <location>
        <begin position="298"/>
        <end position="550"/>
    </location>
</feature>
<organism evidence="15 16">
    <name type="scientific">Actibacterium atlanticum</name>
    <dbReference type="NCBI Taxonomy" id="1461693"/>
    <lineage>
        <taxon>Bacteria</taxon>
        <taxon>Pseudomonadati</taxon>
        <taxon>Pseudomonadota</taxon>
        <taxon>Alphaproteobacteria</taxon>
        <taxon>Rhodobacterales</taxon>
        <taxon>Roseobacteraceae</taxon>
        <taxon>Actibacterium</taxon>
    </lineage>
</organism>
<keyword evidence="5" id="KW-0645">Protease</keyword>
<feature type="domain" description="Glycosyl transferase family 51" evidence="13">
    <location>
        <begin position="57"/>
        <end position="225"/>
    </location>
</feature>
<evidence type="ECO:0000313" key="16">
    <source>
        <dbReference type="Proteomes" id="UP000024836"/>
    </source>
</evidence>
<dbReference type="GO" id="GO:0009252">
    <property type="term" value="P:peptidoglycan biosynthetic process"/>
    <property type="evidence" value="ECO:0007669"/>
    <property type="project" value="UniProtKB-UniPathway"/>
</dbReference>
<evidence type="ECO:0000313" key="15">
    <source>
        <dbReference type="EMBL" id="KCV82609.1"/>
    </source>
</evidence>
<dbReference type="InterPro" id="IPR023346">
    <property type="entry name" value="Lysozyme-like_dom_sf"/>
</dbReference>
<comment type="caution">
    <text evidence="15">The sequence shown here is derived from an EMBL/GenBank/DDBJ whole genome shotgun (WGS) entry which is preliminary data.</text>
</comment>
<comment type="catalytic activity">
    <reaction evidence="11">
        <text>[GlcNAc-(1-&gt;4)-Mur2Ac(oyl-L-Ala-gamma-D-Glu-L-Lys-D-Ala-D-Ala)](n)-di-trans,octa-cis-undecaprenyl diphosphate + beta-D-GlcNAc-(1-&gt;4)-Mur2Ac(oyl-L-Ala-gamma-D-Glu-L-Lys-D-Ala-D-Ala)-di-trans,octa-cis-undecaprenyl diphosphate = [GlcNAc-(1-&gt;4)-Mur2Ac(oyl-L-Ala-gamma-D-Glu-L-Lys-D-Ala-D-Ala)](n+1)-di-trans,octa-cis-undecaprenyl diphosphate + di-trans,octa-cis-undecaprenyl diphosphate + H(+)</text>
        <dbReference type="Rhea" id="RHEA:23708"/>
        <dbReference type="Rhea" id="RHEA-COMP:9602"/>
        <dbReference type="Rhea" id="RHEA-COMP:9603"/>
        <dbReference type="ChEBI" id="CHEBI:15378"/>
        <dbReference type="ChEBI" id="CHEBI:58405"/>
        <dbReference type="ChEBI" id="CHEBI:60033"/>
        <dbReference type="ChEBI" id="CHEBI:78435"/>
        <dbReference type="EC" id="2.4.99.28"/>
    </reaction>
</comment>
<dbReference type="Pfam" id="PF06832">
    <property type="entry name" value="BiPBP_C"/>
    <property type="match status" value="1"/>
</dbReference>
<dbReference type="Gene3D" id="3.40.710.10">
    <property type="entry name" value="DD-peptidase/beta-lactamase superfamily"/>
    <property type="match status" value="1"/>
</dbReference>
<dbReference type="SUPFAM" id="SSF53955">
    <property type="entry name" value="Lysozyme-like"/>
    <property type="match status" value="1"/>
</dbReference>
<dbReference type="EC" id="2.4.99.28" evidence="10"/>
<dbReference type="Pfam" id="PF00905">
    <property type="entry name" value="Transpeptidase"/>
    <property type="match status" value="1"/>
</dbReference>
<evidence type="ECO:0000256" key="5">
    <source>
        <dbReference type="ARBA" id="ARBA00022670"/>
    </source>
</evidence>
<dbReference type="GO" id="GO:0008658">
    <property type="term" value="F:penicillin binding"/>
    <property type="evidence" value="ECO:0007669"/>
    <property type="project" value="InterPro"/>
</dbReference>
<dbReference type="Proteomes" id="UP000024836">
    <property type="component" value="Unassembled WGS sequence"/>
</dbReference>
<dbReference type="InterPro" id="IPR001264">
    <property type="entry name" value="Glyco_trans_51"/>
</dbReference>
<protein>
    <recommendedName>
        <fullName evidence="10">peptidoglycan glycosyltransferase</fullName>
        <ecNumber evidence="10">2.4.99.28</ecNumber>
    </recommendedName>
</protein>
<keyword evidence="16" id="KW-1185">Reference proteome</keyword>
<keyword evidence="7" id="KW-0808">Transferase</keyword>
<name>A0A058ZLV6_9RHOB</name>
<reference evidence="15 16" key="1">
    <citation type="submission" date="2013-04" db="EMBL/GenBank/DDBJ databases">
        <title>Shimia sp. 22II-S11-Z10 Genome Sequencing.</title>
        <authorList>
            <person name="Lai Q."/>
            <person name="Li G."/>
            <person name="Shao Z."/>
        </authorList>
    </citation>
    <scope>NUCLEOTIDE SEQUENCE [LARGE SCALE GENOMIC DNA]</scope>
    <source>
        <strain evidence="16">22II-S11-Z10</strain>
    </source>
</reference>
<dbReference type="PANTHER" id="PTHR32282:SF15">
    <property type="entry name" value="PENICILLIN-BINDING PROTEIN 1C"/>
    <property type="match status" value="1"/>
</dbReference>
<dbReference type="InterPro" id="IPR012338">
    <property type="entry name" value="Beta-lactam/transpept-like"/>
</dbReference>
<evidence type="ECO:0000259" key="13">
    <source>
        <dbReference type="Pfam" id="PF00912"/>
    </source>
</evidence>
<evidence type="ECO:0000256" key="1">
    <source>
        <dbReference type="ARBA" id="ARBA00004752"/>
    </source>
</evidence>